<evidence type="ECO:0000256" key="4">
    <source>
        <dbReference type="ARBA" id="ARBA00006958"/>
    </source>
</evidence>
<evidence type="ECO:0000256" key="2">
    <source>
        <dbReference type="ARBA" id="ARBA00004123"/>
    </source>
</evidence>
<reference evidence="14" key="1">
    <citation type="submission" date="2021-12" db="EMBL/GenBank/DDBJ databases">
        <title>Prjna785345.</title>
        <authorList>
            <person name="Rujirawat T."/>
            <person name="Krajaejun T."/>
        </authorList>
    </citation>
    <scope>NUCLEOTIDE SEQUENCE</scope>
    <source>
        <strain evidence="14">Pi057C3</strain>
    </source>
</reference>
<evidence type="ECO:0000256" key="9">
    <source>
        <dbReference type="ARBA" id="ARBA00022801"/>
    </source>
</evidence>
<gene>
    <name evidence="14" type="ORF">P43SY_008384</name>
</gene>
<evidence type="ECO:0000259" key="13">
    <source>
        <dbReference type="Pfam" id="PF13359"/>
    </source>
</evidence>
<evidence type="ECO:0000313" key="15">
    <source>
        <dbReference type="Proteomes" id="UP001209570"/>
    </source>
</evidence>
<dbReference type="GO" id="GO:0046872">
    <property type="term" value="F:metal ion binding"/>
    <property type="evidence" value="ECO:0007669"/>
    <property type="project" value="UniProtKB-KW"/>
</dbReference>
<dbReference type="GO" id="GO:0005634">
    <property type="term" value="C:nucleus"/>
    <property type="evidence" value="ECO:0007669"/>
    <property type="project" value="UniProtKB-SubCell"/>
</dbReference>
<accession>A0AAD5M3H3</accession>
<evidence type="ECO:0000256" key="8">
    <source>
        <dbReference type="ARBA" id="ARBA00022723"/>
    </source>
</evidence>
<evidence type="ECO:0000256" key="5">
    <source>
        <dbReference type="ARBA" id="ARBA00015519"/>
    </source>
</evidence>
<dbReference type="GO" id="GO:0004518">
    <property type="term" value="F:nuclease activity"/>
    <property type="evidence" value="ECO:0007669"/>
    <property type="project" value="UniProtKB-KW"/>
</dbReference>
<dbReference type="InterPro" id="IPR027806">
    <property type="entry name" value="HARBI1_dom"/>
</dbReference>
<evidence type="ECO:0000256" key="7">
    <source>
        <dbReference type="ARBA" id="ARBA00022722"/>
    </source>
</evidence>
<keyword evidence="15" id="KW-1185">Reference proteome</keyword>
<dbReference type="PRINTS" id="PR02086">
    <property type="entry name" value="PUTNUCHARBI1"/>
</dbReference>
<evidence type="ECO:0000256" key="11">
    <source>
        <dbReference type="ARBA" id="ARBA00030126"/>
    </source>
</evidence>
<comment type="cofactor">
    <cofactor evidence="1">
        <name>a divalent metal cation</name>
        <dbReference type="ChEBI" id="CHEBI:60240"/>
    </cofactor>
</comment>
<dbReference type="GO" id="GO:0005737">
    <property type="term" value="C:cytoplasm"/>
    <property type="evidence" value="ECO:0007669"/>
    <property type="project" value="UniProtKB-SubCell"/>
</dbReference>
<dbReference type="Pfam" id="PF13359">
    <property type="entry name" value="DDE_Tnp_4"/>
    <property type="match status" value="1"/>
</dbReference>
<evidence type="ECO:0000256" key="3">
    <source>
        <dbReference type="ARBA" id="ARBA00004496"/>
    </source>
</evidence>
<comment type="similarity">
    <text evidence="4">Belongs to the HARBI1 family.</text>
</comment>
<sequence>MIREPPLEVFIINDAQFYQAVRVTKRTFRLIHDLIEHDRVFTNRSHCRQRAVSLQLAVALEWFGSYGNASSVGRIARTYNIGSGTVTSYVKRVKKALLRHYRRFVSWPSAHRRAVSSAYHRVRYGLPGAVGFVDGTHVILSQKPHVDGSLHYNRKSRYSINVQIVCDEDKRILMAYTGWPGSCHDSTVIAKTPIITSPEQYFTGDEYLVGDTGYALTTRLIVPYKQPAANSPENTTFNEIISSARVVNENCIGLIKNRWMSLKGVRTQIKAASDFKAVNDHVLTCVLLHNMAMVLEDTWYDDSNSDDEDDDEPQTIRSELVAAAQPRAGHIRREQVKAVMLRR</sequence>
<evidence type="ECO:0000256" key="1">
    <source>
        <dbReference type="ARBA" id="ARBA00001968"/>
    </source>
</evidence>
<comment type="subcellular location">
    <subcellularLocation>
        <location evidence="3">Cytoplasm</location>
    </subcellularLocation>
    <subcellularLocation>
        <location evidence="2">Nucleus</location>
    </subcellularLocation>
</comment>
<dbReference type="InterPro" id="IPR045249">
    <property type="entry name" value="HARBI1-like"/>
</dbReference>
<dbReference type="PANTHER" id="PTHR22930">
    <property type="match status" value="1"/>
</dbReference>
<dbReference type="PANTHER" id="PTHR22930:SF85">
    <property type="entry name" value="GH03217P-RELATED"/>
    <property type="match status" value="1"/>
</dbReference>
<keyword evidence="6" id="KW-0963">Cytoplasm</keyword>
<organism evidence="14 15">
    <name type="scientific">Pythium insidiosum</name>
    <name type="common">Pythiosis disease agent</name>
    <dbReference type="NCBI Taxonomy" id="114742"/>
    <lineage>
        <taxon>Eukaryota</taxon>
        <taxon>Sar</taxon>
        <taxon>Stramenopiles</taxon>
        <taxon>Oomycota</taxon>
        <taxon>Peronosporomycetes</taxon>
        <taxon>Pythiales</taxon>
        <taxon>Pythiaceae</taxon>
        <taxon>Pythium</taxon>
    </lineage>
</organism>
<proteinExistence type="inferred from homology"/>
<protein>
    <recommendedName>
        <fullName evidence="5">Putative nuclease HARBI1</fullName>
    </recommendedName>
    <alternativeName>
        <fullName evidence="11">Harbinger transposase-derived nuclease</fullName>
    </alternativeName>
</protein>
<evidence type="ECO:0000256" key="10">
    <source>
        <dbReference type="ARBA" id="ARBA00023242"/>
    </source>
</evidence>
<dbReference type="EMBL" id="JAKCXM010000471">
    <property type="protein sequence ID" value="KAJ0393686.1"/>
    <property type="molecule type" value="Genomic_DNA"/>
</dbReference>
<dbReference type="Proteomes" id="UP001209570">
    <property type="component" value="Unassembled WGS sequence"/>
</dbReference>
<keyword evidence="7" id="KW-0540">Nuclease</keyword>
<dbReference type="GO" id="GO:0016787">
    <property type="term" value="F:hydrolase activity"/>
    <property type="evidence" value="ECO:0007669"/>
    <property type="project" value="UniProtKB-KW"/>
</dbReference>
<keyword evidence="8" id="KW-0479">Metal-binding</keyword>
<feature type="domain" description="DDE Tnp4" evidence="13">
    <location>
        <begin position="133"/>
        <end position="290"/>
    </location>
</feature>
<dbReference type="AlphaFoldDB" id="A0AAD5M3H3"/>
<evidence type="ECO:0000256" key="6">
    <source>
        <dbReference type="ARBA" id="ARBA00022490"/>
    </source>
</evidence>
<keyword evidence="9" id="KW-0378">Hydrolase</keyword>
<comment type="function">
    <text evidence="12">Transposase-derived protein that may have nuclease activity. Does not have transposase activity.</text>
</comment>
<evidence type="ECO:0000313" key="14">
    <source>
        <dbReference type="EMBL" id="KAJ0393686.1"/>
    </source>
</evidence>
<keyword evidence="10" id="KW-0539">Nucleus</keyword>
<dbReference type="InterPro" id="IPR026103">
    <property type="entry name" value="HARBI1_animal"/>
</dbReference>
<evidence type="ECO:0000256" key="12">
    <source>
        <dbReference type="ARBA" id="ARBA00045850"/>
    </source>
</evidence>
<comment type="caution">
    <text evidence="14">The sequence shown here is derived from an EMBL/GenBank/DDBJ whole genome shotgun (WGS) entry which is preliminary data.</text>
</comment>
<name>A0AAD5M3H3_PYTIN</name>